<keyword evidence="9" id="KW-1185">Reference proteome</keyword>
<accession>A0ABX1YGP0</accession>
<dbReference type="InterPro" id="IPR013783">
    <property type="entry name" value="Ig-like_fold"/>
</dbReference>
<dbReference type="PANTHER" id="PTHR10066:SF67">
    <property type="entry name" value="BETA-GLUCURONIDASE"/>
    <property type="match status" value="1"/>
</dbReference>
<dbReference type="InterPro" id="IPR006102">
    <property type="entry name" value="Ig-like_GH2"/>
</dbReference>
<evidence type="ECO:0000313" key="9">
    <source>
        <dbReference type="Proteomes" id="UP000596857"/>
    </source>
</evidence>
<evidence type="ECO:0000256" key="2">
    <source>
        <dbReference type="ARBA" id="ARBA00012761"/>
    </source>
</evidence>
<dbReference type="SUPFAM" id="SSF49785">
    <property type="entry name" value="Galactose-binding domain-like"/>
    <property type="match status" value="1"/>
</dbReference>
<comment type="similarity">
    <text evidence="1">Belongs to the glycosyl hydrolase 2 family.</text>
</comment>
<evidence type="ECO:0000313" key="8">
    <source>
        <dbReference type="EMBL" id="NOU79025.1"/>
    </source>
</evidence>
<dbReference type="Pfam" id="PF02836">
    <property type="entry name" value="Glyco_hydro_2_C"/>
    <property type="match status" value="1"/>
</dbReference>
<feature type="domain" description="Glycoside hydrolase family 2 catalytic" evidence="7">
    <location>
        <begin position="262"/>
        <end position="561"/>
    </location>
</feature>
<evidence type="ECO:0000256" key="4">
    <source>
        <dbReference type="ARBA" id="ARBA00022801"/>
    </source>
</evidence>
<keyword evidence="5" id="KW-0326">Glycosidase</keyword>
<evidence type="ECO:0000259" key="6">
    <source>
        <dbReference type="Pfam" id="PF00703"/>
    </source>
</evidence>
<dbReference type="EC" id="3.2.1.31" evidence="2"/>
<dbReference type="Pfam" id="PF00703">
    <property type="entry name" value="Glyco_hydro_2"/>
    <property type="match status" value="1"/>
</dbReference>
<evidence type="ECO:0000259" key="7">
    <source>
        <dbReference type="Pfam" id="PF02836"/>
    </source>
</evidence>
<organism evidence="8 9">
    <name type="scientific">Paenibacillus phytohabitans</name>
    <dbReference type="NCBI Taxonomy" id="2654978"/>
    <lineage>
        <taxon>Bacteria</taxon>
        <taxon>Bacillati</taxon>
        <taxon>Bacillota</taxon>
        <taxon>Bacilli</taxon>
        <taxon>Bacillales</taxon>
        <taxon>Paenibacillaceae</taxon>
        <taxon>Paenibacillus</taxon>
    </lineage>
</organism>
<dbReference type="Proteomes" id="UP000596857">
    <property type="component" value="Unassembled WGS sequence"/>
</dbReference>
<dbReference type="RefSeq" id="WP_171716958.1">
    <property type="nucleotide sequence ID" value="NZ_WHOB01000021.1"/>
</dbReference>
<dbReference type="Gene3D" id="3.20.20.80">
    <property type="entry name" value="Glycosidases"/>
    <property type="match status" value="1"/>
</dbReference>
<evidence type="ECO:0000256" key="5">
    <source>
        <dbReference type="ARBA" id="ARBA00023295"/>
    </source>
</evidence>
<keyword evidence="4" id="KW-0378">Hydrolase</keyword>
<gene>
    <name evidence="8" type="ORF">GC101_09030</name>
</gene>
<dbReference type="Gene3D" id="2.60.120.260">
    <property type="entry name" value="Galactose-binding domain-like"/>
    <property type="match status" value="1"/>
</dbReference>
<sequence length="575" mass="66850">MIRTFTQHVVRECILLDGHWDFVVDADNRGVQDEWFKHFPGQKRKMYVPGCWNNEIGLYDYEGVAWYRTTITLRASGHTKLLFHAVSGQADIYIDGVHVGAHYGGFTAFEVIIPELEAGAHSLVVRTDNTHNEQSLPLAHVDWYHYGGILRPVELQVLPDLYIDKLNIKYALTGNDAEVDISLRLRRLGGTGSNIPIMISLNDEIVHTAEEVWPVEQEYLKVHVRQDWRNLRLWELEDPALYTVRVVAGEDDYTDRIGFRTVEVKSKQILLNGKPLYIQGVNRHEEHPEWGFAFPPKLMDKDLDIIEELGCNSIRGSHYPQSAYWLDLLDERGIVFWSEIPLWQYHVPHMTDPLVRERAMHMLEEMVSYNFHHPSVLFWSVHNECDTNTAEGLEFTKLLTDRVRALDDSRLVTYATHQALDDRTLALFDVIGINKYYGWYDGDVEEFTRFMKEYHAYAESVGAGHIPVILAEFGGAGIYGDTGWEERRLFSEEYQADILTKALKIFREDPNIVGTYIWQFADIRSDARTFRDRARSFNNKGLVNEYRKPKLAYREVRRIYRQGQDGTPEIKRYTE</sequence>
<feature type="domain" description="Glycoside hydrolase family 2 immunoglobulin-like beta-sandwich" evidence="6">
    <location>
        <begin position="162"/>
        <end position="260"/>
    </location>
</feature>
<dbReference type="SUPFAM" id="SSF51445">
    <property type="entry name" value="(Trans)glycosidases"/>
    <property type="match status" value="1"/>
</dbReference>
<dbReference type="PANTHER" id="PTHR10066">
    <property type="entry name" value="BETA-GLUCURONIDASE"/>
    <property type="match status" value="1"/>
</dbReference>
<dbReference type="InterPro" id="IPR008979">
    <property type="entry name" value="Galactose-bd-like_sf"/>
</dbReference>
<dbReference type="SUPFAM" id="SSF49303">
    <property type="entry name" value="beta-Galactosidase/glucuronidase domain"/>
    <property type="match status" value="1"/>
</dbReference>
<evidence type="ECO:0000256" key="3">
    <source>
        <dbReference type="ARBA" id="ARBA00016205"/>
    </source>
</evidence>
<evidence type="ECO:0000256" key="1">
    <source>
        <dbReference type="ARBA" id="ARBA00007401"/>
    </source>
</evidence>
<dbReference type="InterPro" id="IPR017853">
    <property type="entry name" value="GH"/>
</dbReference>
<reference evidence="8 9" key="1">
    <citation type="submission" date="2019-10" db="EMBL/GenBank/DDBJ databases">
        <title>Description of Paenibacillus terricola sp. nov.</title>
        <authorList>
            <person name="Carlier A."/>
            <person name="Qi S."/>
        </authorList>
    </citation>
    <scope>NUCLEOTIDE SEQUENCE [LARGE SCALE GENOMIC DNA]</scope>
    <source>
        <strain evidence="8 9">LMG 31459</strain>
    </source>
</reference>
<dbReference type="EMBL" id="WHOB01000021">
    <property type="protein sequence ID" value="NOU79025.1"/>
    <property type="molecule type" value="Genomic_DNA"/>
</dbReference>
<comment type="caution">
    <text evidence="8">The sequence shown here is derived from an EMBL/GenBank/DDBJ whole genome shotgun (WGS) entry which is preliminary data.</text>
</comment>
<dbReference type="Gene3D" id="2.60.40.10">
    <property type="entry name" value="Immunoglobulins"/>
    <property type="match status" value="1"/>
</dbReference>
<proteinExistence type="inferred from homology"/>
<dbReference type="PRINTS" id="PR00132">
    <property type="entry name" value="GLHYDRLASE2"/>
</dbReference>
<name>A0ABX1YGP0_9BACL</name>
<dbReference type="InterPro" id="IPR006103">
    <property type="entry name" value="Glyco_hydro_2_cat"/>
</dbReference>
<protein>
    <recommendedName>
        <fullName evidence="3">Beta-glucuronidase</fullName>
        <ecNumber evidence="2">3.2.1.31</ecNumber>
    </recommendedName>
</protein>
<dbReference type="InterPro" id="IPR006101">
    <property type="entry name" value="Glyco_hydro_2"/>
</dbReference>
<dbReference type="InterPro" id="IPR036156">
    <property type="entry name" value="Beta-gal/glucu_dom_sf"/>
</dbReference>